<keyword evidence="4" id="KW-0378">Hydrolase</keyword>
<evidence type="ECO:0000313" key="9">
    <source>
        <dbReference type="Proteomes" id="UP000822688"/>
    </source>
</evidence>
<evidence type="ECO:0000256" key="1">
    <source>
        <dbReference type="ARBA" id="ARBA00007495"/>
    </source>
</evidence>
<reference evidence="8" key="1">
    <citation type="submission" date="2020-06" db="EMBL/GenBank/DDBJ databases">
        <title>WGS assembly of Ceratodon purpureus strain R40.</title>
        <authorList>
            <person name="Carey S.B."/>
            <person name="Jenkins J."/>
            <person name="Shu S."/>
            <person name="Lovell J.T."/>
            <person name="Sreedasyam A."/>
            <person name="Maumus F."/>
            <person name="Tiley G.P."/>
            <person name="Fernandez-Pozo N."/>
            <person name="Barry K."/>
            <person name="Chen C."/>
            <person name="Wang M."/>
            <person name="Lipzen A."/>
            <person name="Daum C."/>
            <person name="Saski C.A."/>
            <person name="Payton A.C."/>
            <person name="Mcbreen J.C."/>
            <person name="Conrad R.E."/>
            <person name="Kollar L.M."/>
            <person name="Olsson S."/>
            <person name="Huttunen S."/>
            <person name="Landis J.B."/>
            <person name="Wickett N.J."/>
            <person name="Johnson M.G."/>
            <person name="Rensing S.A."/>
            <person name="Grimwood J."/>
            <person name="Schmutz J."/>
            <person name="Mcdaniel S.F."/>
        </authorList>
    </citation>
    <scope>NUCLEOTIDE SEQUENCE</scope>
    <source>
        <strain evidence="8">R40</strain>
    </source>
</reference>
<comment type="similarity">
    <text evidence="1">Belongs to the glycosyl hydrolase 10 (cellulase F) family.</text>
</comment>
<accession>A0A8T0H028</accession>
<dbReference type="AlphaFoldDB" id="A0A8T0H028"/>
<evidence type="ECO:0000259" key="7">
    <source>
        <dbReference type="PROSITE" id="PS51760"/>
    </source>
</evidence>
<evidence type="ECO:0000313" key="8">
    <source>
        <dbReference type="EMBL" id="KAG0563714.1"/>
    </source>
</evidence>
<dbReference type="InterPro" id="IPR008979">
    <property type="entry name" value="Galactose-bd-like_sf"/>
</dbReference>
<keyword evidence="6" id="KW-0624">Polysaccharide degradation</keyword>
<keyword evidence="9" id="KW-1185">Reference proteome</keyword>
<dbReference type="InterPro" id="IPR003305">
    <property type="entry name" value="CenC_carb-bd"/>
</dbReference>
<organism evidence="8 9">
    <name type="scientific">Ceratodon purpureus</name>
    <name type="common">Fire moss</name>
    <name type="synonym">Dicranum purpureum</name>
    <dbReference type="NCBI Taxonomy" id="3225"/>
    <lineage>
        <taxon>Eukaryota</taxon>
        <taxon>Viridiplantae</taxon>
        <taxon>Streptophyta</taxon>
        <taxon>Embryophyta</taxon>
        <taxon>Bryophyta</taxon>
        <taxon>Bryophytina</taxon>
        <taxon>Bryopsida</taxon>
        <taxon>Dicranidae</taxon>
        <taxon>Pseudoditrichales</taxon>
        <taxon>Ditrichaceae</taxon>
        <taxon>Ceratodon</taxon>
    </lineage>
</organism>
<dbReference type="InterPro" id="IPR044846">
    <property type="entry name" value="GH10"/>
</dbReference>
<dbReference type="PANTHER" id="PTHR31490">
    <property type="entry name" value="GLYCOSYL HYDROLASE"/>
    <property type="match status" value="1"/>
</dbReference>
<evidence type="ECO:0000256" key="6">
    <source>
        <dbReference type="ARBA" id="ARBA00023326"/>
    </source>
</evidence>
<proteinExistence type="inferred from homology"/>
<dbReference type="InterPro" id="IPR001000">
    <property type="entry name" value="GH10_dom"/>
</dbReference>
<dbReference type="Gene3D" id="2.60.120.260">
    <property type="entry name" value="Galactose-binding domain-like"/>
    <property type="match status" value="4"/>
</dbReference>
<gene>
    <name evidence="8" type="ORF">KC19_8G053500</name>
</gene>
<dbReference type="SUPFAM" id="SSF51445">
    <property type="entry name" value="(Trans)glycosidases"/>
    <property type="match status" value="1"/>
</dbReference>
<evidence type="ECO:0000256" key="4">
    <source>
        <dbReference type="ARBA" id="ARBA00022801"/>
    </source>
</evidence>
<dbReference type="SMART" id="SM00633">
    <property type="entry name" value="Glyco_10"/>
    <property type="match status" value="1"/>
</dbReference>
<sequence length="1074" mass="119662">MAGSKNLIVNPTFIWGSDHGWQPLCCSMSISDRLPQCGAPPSGHQFYCIAHNRTQLWQGIAQDITSRLKAGVEYKVEACVSISGDVELADVRATLKLESAGGKVTYTTLASGPVSKREWAFLEGKMEVSMAPVKALVYLEGPPIGIDILASCFSIAPSKPEPDFLVEEPKEVDVEGNVLLNPTFNTGVQGWSGICCKVNHSGLHGWKGIMGPRGKPFALALDRTEGWQGIEQEITGLVQPNETYLVIAMVRTAGMPHEGAYVLATVRLEYGGSKTRYLSVGRVKASSKEWVLLEGKFHLDGQPQKTFFYLEGPPNGVDLLVSTAVIKPANPPDCIGSPLKKQKTESCGTRIRVLESIVYNATFSHGLQNWKLRGCRGFVCNCLEYPEVLPFEGKSFAVATQRTDTWSGIEQVITGRIDLGTMYSVLATVRIFGPGSKAIVRATLYLQEADKSERYITMGSLEANASEWKHLEGRLVLLNLAPAKVSVFLEGPPAGTDILVDSFYIQPISKPEPVRHPIIVDPKYGVNILENHDLQHGLKHWFGQGSARLSISTGAPTCVPPAAALSLPLSPCLSGNCIIASNRTQWWEGPAQTITDKLELFVVYQISAWVRVGRCHGKTGLKVNVALSLDGKWVTGGEVEVDQNSWKEIMGSFRLEKKPNFSMVYVQGPEPGVDLMLAGLQIFSVDRSARIPILKAQADKIRKRDVVLKLNKRSKWPIPAGICVRIEQTSRSFPLGSCLNRWCLDNNSYKQFFLQNFNWAVFENEVKWNWTEPQRDTFNYKDADEMVNFCSQHQIPMRGHCIFWEDENCCQDWLKTLTPTELKDAVHSRAVDLLSRYKGKFQHYDVNNEMLHGRFYRDRLNPEILPYMYKLAHQFDPEAILFVNDYHVEDGIDGDSSPDKYVEHIKWLLKEGAPVGAIGVQGHVDTPVGSIIHNSLDKLSAVGLPIWMTEIDVAAANEHIRADDLEVVLRESFAHPNVEGIMLWGFWEGAMSRENAHLVDSDKRVNAAGKRLVSLREEWTTRLHGRSDEYGQFSFRGYHGRYKAFVEFGELGEIAIDFEVPKGDSPLVIELSLS</sequence>
<dbReference type="GO" id="GO:0031176">
    <property type="term" value="F:endo-1,4-beta-xylanase activity"/>
    <property type="evidence" value="ECO:0007669"/>
    <property type="project" value="UniProtKB-ARBA"/>
</dbReference>
<dbReference type="Gene3D" id="3.20.20.80">
    <property type="entry name" value="Glycosidases"/>
    <property type="match status" value="1"/>
</dbReference>
<dbReference type="Pfam" id="PF00331">
    <property type="entry name" value="Glyco_hydro_10"/>
    <property type="match status" value="1"/>
</dbReference>
<dbReference type="EMBL" id="CM026429">
    <property type="protein sequence ID" value="KAG0563714.1"/>
    <property type="molecule type" value="Genomic_DNA"/>
</dbReference>
<evidence type="ECO:0000256" key="3">
    <source>
        <dbReference type="ARBA" id="ARBA00022737"/>
    </source>
</evidence>
<dbReference type="SUPFAM" id="SSF49785">
    <property type="entry name" value="Galactose-binding domain-like"/>
    <property type="match status" value="4"/>
</dbReference>
<dbReference type="Pfam" id="PF02018">
    <property type="entry name" value="CBM_4_9"/>
    <property type="match status" value="4"/>
</dbReference>
<evidence type="ECO:0000256" key="5">
    <source>
        <dbReference type="ARBA" id="ARBA00023277"/>
    </source>
</evidence>
<dbReference type="Proteomes" id="UP000822688">
    <property type="component" value="Chromosome 8"/>
</dbReference>
<protein>
    <recommendedName>
        <fullName evidence="7">GH10 domain-containing protein</fullName>
    </recommendedName>
</protein>
<name>A0A8T0H028_CERPU</name>
<keyword evidence="5" id="KW-0119">Carbohydrate metabolism</keyword>
<dbReference type="FunFam" id="3.20.20.80:FF:000104">
    <property type="entry name" value="Endo-1,4-beta-xylanase A"/>
    <property type="match status" value="1"/>
</dbReference>
<dbReference type="GO" id="GO:0045493">
    <property type="term" value="P:xylan catabolic process"/>
    <property type="evidence" value="ECO:0007669"/>
    <property type="project" value="UniProtKB-KW"/>
</dbReference>
<dbReference type="PANTHER" id="PTHR31490:SF1">
    <property type="entry name" value="ENDO-1,4-BETA-XYLANASE 1"/>
    <property type="match status" value="1"/>
</dbReference>
<comment type="caution">
    <text evidence="8">The sequence shown here is derived from an EMBL/GenBank/DDBJ whole genome shotgun (WGS) entry which is preliminary data.</text>
</comment>
<dbReference type="PROSITE" id="PS51760">
    <property type="entry name" value="GH10_2"/>
    <property type="match status" value="1"/>
</dbReference>
<dbReference type="InterPro" id="IPR017853">
    <property type="entry name" value="GH"/>
</dbReference>
<keyword evidence="3" id="KW-0677">Repeat</keyword>
<evidence type="ECO:0000256" key="2">
    <source>
        <dbReference type="ARBA" id="ARBA00022651"/>
    </source>
</evidence>
<keyword evidence="2" id="KW-0858">Xylan degradation</keyword>
<feature type="domain" description="GH10" evidence="7">
    <location>
        <begin position="720"/>
        <end position="1015"/>
    </location>
</feature>